<evidence type="ECO:0000259" key="3">
    <source>
        <dbReference type="Pfam" id="PF19289"/>
    </source>
</evidence>
<comment type="caution">
    <text evidence="5">The sequence shown here is derived from an EMBL/GenBank/DDBJ whole genome shotgun (WGS) entry which is preliminary data.</text>
</comment>
<dbReference type="Gene3D" id="3.30.2290.10">
    <property type="entry name" value="PmbA/TldD superfamily"/>
    <property type="match status" value="1"/>
</dbReference>
<feature type="domain" description="Metalloprotease TldD/E N-terminal" evidence="2">
    <location>
        <begin position="24"/>
        <end position="88"/>
    </location>
</feature>
<name>A0A438AHB9_9RHOB</name>
<evidence type="ECO:0000313" key="5">
    <source>
        <dbReference type="EMBL" id="RVV98064.1"/>
    </source>
</evidence>
<dbReference type="InterPro" id="IPR035068">
    <property type="entry name" value="TldD/PmbA_N"/>
</dbReference>
<dbReference type="RefSeq" id="WP_127906729.1">
    <property type="nucleotide sequence ID" value="NZ_RQXX01000003.1"/>
</dbReference>
<dbReference type="PANTHER" id="PTHR43421">
    <property type="entry name" value="METALLOPROTEASE PMBA"/>
    <property type="match status" value="1"/>
</dbReference>
<dbReference type="Proteomes" id="UP000285908">
    <property type="component" value="Unassembled WGS sequence"/>
</dbReference>
<evidence type="ECO:0000256" key="1">
    <source>
        <dbReference type="ARBA" id="ARBA00005836"/>
    </source>
</evidence>
<dbReference type="PANTHER" id="PTHR43421:SF1">
    <property type="entry name" value="METALLOPROTEASE PMBA"/>
    <property type="match status" value="1"/>
</dbReference>
<dbReference type="InterPro" id="IPR036059">
    <property type="entry name" value="TldD/PmbA_sf"/>
</dbReference>
<dbReference type="InterPro" id="IPR002510">
    <property type="entry name" value="Metalloprtase-TldD/E_N"/>
</dbReference>
<proteinExistence type="inferred from homology"/>
<sequence length="448" mass="47011">MSDDLVELSGTMLKAAILAGAQEADAIVIDGSSTSIDVLEGSLEHAERSEGIEIGLRVLIGKRQACVSASDTRDETIETMAARAVAMAREAPEDPGVGLAEAEQLATFWDIDALQLSDPSDDPAPAVLEDTARRAEAAALEREGIARVLSASAGFSRHRIRLASSNGFVGDYERTGHGVSCGAITGEGTGMERDFYADQRVFAEDLLSPEEIGRRAAERTLARANPRRPKTGAYPVIFDERIAASLIGHLLSATNGAAVARGASWARDLLGKQVLPRGMSLIEDPHRPRVAGSRPFDAEGLSTHRRAIVEDGVLQGWTLDLASARKLGAAPTGSAVRSPSAPPHPAVSNVALTQGDAGLDALCRHIGTGLLVTSFIGATINPNTGDWSRGASGIWIENGEPAYPVTECTLAGSLPEMLLSIRAANDARTHLSRVVPSLLVEGLTLAGD</sequence>
<dbReference type="SUPFAM" id="SSF111283">
    <property type="entry name" value="Putative modulator of DNA gyrase, PmbA/TldD"/>
    <property type="match status" value="1"/>
</dbReference>
<dbReference type="AlphaFoldDB" id="A0A438AHB9"/>
<evidence type="ECO:0000259" key="4">
    <source>
        <dbReference type="Pfam" id="PF19290"/>
    </source>
</evidence>
<accession>A0A438AHB9</accession>
<dbReference type="InterPro" id="IPR045569">
    <property type="entry name" value="Metalloprtase-TldD/E_C"/>
</dbReference>
<comment type="similarity">
    <text evidence="1">Belongs to the peptidase U62 family.</text>
</comment>
<feature type="domain" description="Metalloprotease TldD/E central" evidence="4">
    <location>
        <begin position="119"/>
        <end position="223"/>
    </location>
</feature>
<dbReference type="EMBL" id="RQXX01000003">
    <property type="protein sequence ID" value="RVV98064.1"/>
    <property type="molecule type" value="Genomic_DNA"/>
</dbReference>
<evidence type="ECO:0000313" key="6">
    <source>
        <dbReference type="Proteomes" id="UP000285908"/>
    </source>
</evidence>
<dbReference type="Pfam" id="PF19290">
    <property type="entry name" value="PmbA_TldD_2nd"/>
    <property type="match status" value="1"/>
</dbReference>
<protein>
    <submittedName>
        <fullName evidence="5">TldD/PmbA family protein</fullName>
    </submittedName>
</protein>
<reference evidence="5 6" key="1">
    <citation type="submission" date="2018-11" db="EMBL/GenBank/DDBJ databases">
        <title>Mesobaculum littorinae gen. nov., sp. nov., isolated from Littorina scabra that represents a novel genus of the order Rhodobacteraceae.</title>
        <authorList>
            <person name="Li F."/>
        </authorList>
    </citation>
    <scope>NUCLEOTIDE SEQUENCE [LARGE SCALE GENOMIC DNA]</scope>
    <source>
        <strain evidence="5 6">M0103</strain>
    </source>
</reference>
<dbReference type="InterPro" id="IPR047657">
    <property type="entry name" value="PmbA"/>
</dbReference>
<dbReference type="GO" id="GO:0005829">
    <property type="term" value="C:cytosol"/>
    <property type="evidence" value="ECO:0007669"/>
    <property type="project" value="TreeGrafter"/>
</dbReference>
<dbReference type="Pfam" id="PF19289">
    <property type="entry name" value="PmbA_TldD_3rd"/>
    <property type="match status" value="1"/>
</dbReference>
<keyword evidence="6" id="KW-1185">Reference proteome</keyword>
<organism evidence="5 6">
    <name type="scientific">Mesobaculum littorinae</name>
    <dbReference type="NCBI Taxonomy" id="2486419"/>
    <lineage>
        <taxon>Bacteria</taxon>
        <taxon>Pseudomonadati</taxon>
        <taxon>Pseudomonadota</taxon>
        <taxon>Alphaproteobacteria</taxon>
        <taxon>Rhodobacterales</taxon>
        <taxon>Roseobacteraceae</taxon>
        <taxon>Mesobaculum</taxon>
    </lineage>
</organism>
<dbReference type="GO" id="GO:0008237">
    <property type="term" value="F:metallopeptidase activity"/>
    <property type="evidence" value="ECO:0007669"/>
    <property type="project" value="InterPro"/>
</dbReference>
<gene>
    <name evidence="5" type="ORF">EKE94_11420</name>
</gene>
<feature type="domain" description="Metalloprotease TldD/E C-terminal" evidence="3">
    <location>
        <begin position="231"/>
        <end position="447"/>
    </location>
</feature>
<evidence type="ECO:0000259" key="2">
    <source>
        <dbReference type="Pfam" id="PF01523"/>
    </source>
</evidence>
<dbReference type="GO" id="GO:0006508">
    <property type="term" value="P:proteolysis"/>
    <property type="evidence" value="ECO:0007669"/>
    <property type="project" value="InterPro"/>
</dbReference>
<dbReference type="OrthoDB" id="9803618at2"/>
<dbReference type="InterPro" id="IPR045570">
    <property type="entry name" value="Metalloprtase-TldD/E_cen_dom"/>
</dbReference>
<dbReference type="Pfam" id="PF01523">
    <property type="entry name" value="PmbA_TldD_1st"/>
    <property type="match status" value="1"/>
</dbReference>